<gene>
    <name evidence="1" type="ORF">PMAYCL1PPCAC_07570</name>
</gene>
<dbReference type="EMBL" id="BTRK01000002">
    <property type="protein sequence ID" value="GMR37375.1"/>
    <property type="molecule type" value="Genomic_DNA"/>
</dbReference>
<protein>
    <recommendedName>
        <fullName evidence="3">G protein-coupled receptor</fullName>
    </recommendedName>
</protein>
<keyword evidence="2" id="KW-1185">Reference proteome</keyword>
<evidence type="ECO:0000313" key="2">
    <source>
        <dbReference type="Proteomes" id="UP001328107"/>
    </source>
</evidence>
<dbReference type="AlphaFoldDB" id="A0AAN4ZGQ4"/>
<proteinExistence type="predicted"/>
<feature type="non-terminal residue" evidence="1">
    <location>
        <position position="1"/>
    </location>
</feature>
<evidence type="ECO:0000313" key="1">
    <source>
        <dbReference type="EMBL" id="GMR37375.1"/>
    </source>
</evidence>
<feature type="non-terminal residue" evidence="1">
    <location>
        <position position="119"/>
    </location>
</feature>
<sequence length="119" mass="13832">QKFLEALEILEVYGTACTQLALSVERIVAIIDPKYEKRFDQMWKKVIFSLLTASVLYLPILVNELLCEIVKITAFQCLFFSSFLFYQHRRLANKSSELAIFASPQATENYFSSYDSAWR</sequence>
<comment type="caution">
    <text evidence="1">The sequence shown here is derived from an EMBL/GenBank/DDBJ whole genome shotgun (WGS) entry which is preliminary data.</text>
</comment>
<dbReference type="Proteomes" id="UP001328107">
    <property type="component" value="Unassembled WGS sequence"/>
</dbReference>
<name>A0AAN4ZGQ4_9BILA</name>
<evidence type="ECO:0008006" key="3">
    <source>
        <dbReference type="Google" id="ProtNLM"/>
    </source>
</evidence>
<reference evidence="2" key="1">
    <citation type="submission" date="2022-10" db="EMBL/GenBank/DDBJ databases">
        <title>Genome assembly of Pristionchus species.</title>
        <authorList>
            <person name="Yoshida K."/>
            <person name="Sommer R.J."/>
        </authorList>
    </citation>
    <scope>NUCLEOTIDE SEQUENCE [LARGE SCALE GENOMIC DNA]</scope>
    <source>
        <strain evidence="2">RS5460</strain>
    </source>
</reference>
<organism evidence="1 2">
    <name type="scientific">Pristionchus mayeri</name>
    <dbReference type="NCBI Taxonomy" id="1317129"/>
    <lineage>
        <taxon>Eukaryota</taxon>
        <taxon>Metazoa</taxon>
        <taxon>Ecdysozoa</taxon>
        <taxon>Nematoda</taxon>
        <taxon>Chromadorea</taxon>
        <taxon>Rhabditida</taxon>
        <taxon>Rhabditina</taxon>
        <taxon>Diplogasteromorpha</taxon>
        <taxon>Diplogasteroidea</taxon>
        <taxon>Neodiplogasteridae</taxon>
        <taxon>Pristionchus</taxon>
    </lineage>
</organism>
<accession>A0AAN4ZGQ4</accession>